<evidence type="ECO:0000313" key="1">
    <source>
        <dbReference type="EMBL" id="TKR60831.1"/>
    </source>
</evidence>
<evidence type="ECO:0000313" key="2">
    <source>
        <dbReference type="Proteomes" id="UP000298663"/>
    </source>
</evidence>
<dbReference type="OrthoDB" id="683240at2759"/>
<keyword evidence="2" id="KW-1185">Reference proteome</keyword>
<reference evidence="1 2" key="1">
    <citation type="journal article" date="2015" name="Genome Biol.">
        <title>Comparative genomics of Steinernema reveals deeply conserved gene regulatory networks.</title>
        <authorList>
            <person name="Dillman A.R."/>
            <person name="Macchietto M."/>
            <person name="Porter C.F."/>
            <person name="Rogers A."/>
            <person name="Williams B."/>
            <person name="Antoshechkin I."/>
            <person name="Lee M.M."/>
            <person name="Goodwin Z."/>
            <person name="Lu X."/>
            <person name="Lewis E.E."/>
            <person name="Goodrich-Blair H."/>
            <person name="Stock S.P."/>
            <person name="Adams B.J."/>
            <person name="Sternberg P.W."/>
            <person name="Mortazavi A."/>
        </authorList>
    </citation>
    <scope>NUCLEOTIDE SEQUENCE [LARGE SCALE GENOMIC DNA]</scope>
    <source>
        <strain evidence="1 2">ALL</strain>
    </source>
</reference>
<organism evidence="1 2">
    <name type="scientific">Steinernema carpocapsae</name>
    <name type="common">Entomopathogenic nematode</name>
    <dbReference type="NCBI Taxonomy" id="34508"/>
    <lineage>
        <taxon>Eukaryota</taxon>
        <taxon>Metazoa</taxon>
        <taxon>Ecdysozoa</taxon>
        <taxon>Nematoda</taxon>
        <taxon>Chromadorea</taxon>
        <taxon>Rhabditida</taxon>
        <taxon>Tylenchina</taxon>
        <taxon>Panagrolaimomorpha</taxon>
        <taxon>Strongyloidoidea</taxon>
        <taxon>Steinernematidae</taxon>
        <taxon>Steinernema</taxon>
    </lineage>
</organism>
<name>A0A4U5LX78_STECR</name>
<comment type="caution">
    <text evidence="1">The sequence shown here is derived from an EMBL/GenBank/DDBJ whole genome shotgun (WGS) entry which is preliminary data.</text>
</comment>
<dbReference type="EMBL" id="AZBU02000011">
    <property type="protein sequence ID" value="TKR60831.1"/>
    <property type="molecule type" value="Genomic_DNA"/>
</dbReference>
<protein>
    <submittedName>
        <fullName evidence="1">Uncharacterized protein</fullName>
    </submittedName>
</protein>
<reference evidence="1 2" key="2">
    <citation type="journal article" date="2019" name="G3 (Bethesda)">
        <title>Hybrid Assembly of the Genome of the Entomopathogenic Nematode Steinernema carpocapsae Identifies the X-Chromosome.</title>
        <authorList>
            <person name="Serra L."/>
            <person name="Macchietto M."/>
            <person name="Macias-Munoz A."/>
            <person name="McGill C.J."/>
            <person name="Rodriguez I.M."/>
            <person name="Rodriguez B."/>
            <person name="Murad R."/>
            <person name="Mortazavi A."/>
        </authorList>
    </citation>
    <scope>NUCLEOTIDE SEQUENCE [LARGE SCALE GENOMIC DNA]</scope>
    <source>
        <strain evidence="1 2">ALL</strain>
    </source>
</reference>
<dbReference type="Proteomes" id="UP000298663">
    <property type="component" value="Unassembled WGS sequence"/>
</dbReference>
<gene>
    <name evidence="1" type="ORF">L596_028018</name>
</gene>
<accession>A0A4U5LX78</accession>
<sequence>MVAVDWLNRLYNTSFGPLVFLRTLDLTGVNRLTPLVFVLTTFPSLSWPFSGFDHAQSFRIISAANFIV</sequence>
<dbReference type="AlphaFoldDB" id="A0A4U5LX78"/>
<proteinExistence type="predicted"/>